<reference evidence="7" key="1">
    <citation type="submission" date="2021-01" db="EMBL/GenBank/DDBJ databases">
        <title>YIM 132084 draft genome.</title>
        <authorList>
            <person name="An D."/>
        </authorList>
    </citation>
    <scope>NUCLEOTIDE SEQUENCE</scope>
    <source>
        <strain evidence="7">YIM 132084</strain>
    </source>
</reference>
<evidence type="ECO:0000259" key="6">
    <source>
        <dbReference type="PROSITE" id="PS50893"/>
    </source>
</evidence>
<dbReference type="Gene3D" id="3.40.50.300">
    <property type="entry name" value="P-loop containing nucleotide triphosphate hydrolases"/>
    <property type="match status" value="1"/>
</dbReference>
<evidence type="ECO:0000256" key="4">
    <source>
        <dbReference type="ARBA" id="ARBA00022840"/>
    </source>
</evidence>
<dbReference type="RefSeq" id="WP_205261222.1">
    <property type="nucleotide sequence ID" value="NZ_JAERWK010000016.1"/>
</dbReference>
<dbReference type="AlphaFoldDB" id="A0A938YI66"/>
<protein>
    <submittedName>
        <fullName evidence="7">ATP-binding cassette domain-containing protein</fullName>
    </submittedName>
</protein>
<dbReference type="InterPro" id="IPR050763">
    <property type="entry name" value="ABC_transporter_ATP-binding"/>
</dbReference>
<proteinExistence type="predicted"/>
<evidence type="ECO:0000313" key="8">
    <source>
        <dbReference type="Proteomes" id="UP000663792"/>
    </source>
</evidence>
<keyword evidence="8" id="KW-1185">Reference proteome</keyword>
<dbReference type="PROSITE" id="PS00211">
    <property type="entry name" value="ABC_TRANSPORTER_1"/>
    <property type="match status" value="1"/>
</dbReference>
<keyword evidence="5" id="KW-0046">Antibiotic resistance</keyword>
<dbReference type="GO" id="GO:0046677">
    <property type="term" value="P:response to antibiotic"/>
    <property type="evidence" value="ECO:0007669"/>
    <property type="project" value="UniProtKB-KW"/>
</dbReference>
<accession>A0A938YI66</accession>
<evidence type="ECO:0000256" key="5">
    <source>
        <dbReference type="ARBA" id="ARBA00023251"/>
    </source>
</evidence>
<evidence type="ECO:0000313" key="7">
    <source>
        <dbReference type="EMBL" id="MBM9468288.1"/>
    </source>
</evidence>
<gene>
    <name evidence="7" type="ORF">JL106_13465</name>
</gene>
<comment type="subcellular location">
    <subcellularLocation>
        <location evidence="1">Cell membrane</location>
        <topology evidence="1">Peripheral membrane protein</topology>
    </subcellularLocation>
</comment>
<dbReference type="GO" id="GO:0005886">
    <property type="term" value="C:plasma membrane"/>
    <property type="evidence" value="ECO:0007669"/>
    <property type="project" value="UniProtKB-SubCell"/>
</dbReference>
<dbReference type="SUPFAM" id="SSF52540">
    <property type="entry name" value="P-loop containing nucleoside triphosphate hydrolases"/>
    <property type="match status" value="1"/>
</dbReference>
<sequence length="318" mass="33602">METATVSATTAGAPTGPTGAPAVEIRGLVKTFGQQPVLQGVDLTVRRGQIVALLGRNGAGKTTLISVLATLLRADGGTARVDGHDVRTDPDAVRRVIALTGQFAAVDDRLTGRENLQMIAELVGWSRRDARATALAALERFGLSGAAHRRAATYSGGMRRRLDLAAGLMSEPAVLMLDEPTTGLDTVSRRVVWQHVRELAAAGTTVFLTTQYLEEADQLADRIAVLEGGRIVAEGTASQLKAQVGTDVVELRDGDDRLVRELASDGTAADVRALLEAAASDGLTDVRVSIRRPSLDDVFLRLSGQAPESRGAELPDPR</sequence>
<dbReference type="PANTHER" id="PTHR42711">
    <property type="entry name" value="ABC TRANSPORTER ATP-BINDING PROTEIN"/>
    <property type="match status" value="1"/>
</dbReference>
<feature type="domain" description="ABC transporter" evidence="6">
    <location>
        <begin position="23"/>
        <end position="253"/>
    </location>
</feature>
<keyword evidence="2" id="KW-0813">Transport</keyword>
<dbReference type="GO" id="GO:0005524">
    <property type="term" value="F:ATP binding"/>
    <property type="evidence" value="ECO:0007669"/>
    <property type="project" value="UniProtKB-KW"/>
</dbReference>
<dbReference type="PROSITE" id="PS50893">
    <property type="entry name" value="ABC_TRANSPORTER_2"/>
    <property type="match status" value="1"/>
</dbReference>
<dbReference type="PANTHER" id="PTHR42711:SF19">
    <property type="entry name" value="DOXORUBICIN RESISTANCE ATP-BINDING PROTEIN DRRA"/>
    <property type="match status" value="1"/>
</dbReference>
<dbReference type="Pfam" id="PF00005">
    <property type="entry name" value="ABC_tran"/>
    <property type="match status" value="1"/>
</dbReference>
<dbReference type="InterPro" id="IPR017871">
    <property type="entry name" value="ABC_transporter-like_CS"/>
</dbReference>
<organism evidence="7 8">
    <name type="scientific">Nakamurella leprariae</name>
    <dbReference type="NCBI Taxonomy" id="2803911"/>
    <lineage>
        <taxon>Bacteria</taxon>
        <taxon>Bacillati</taxon>
        <taxon>Actinomycetota</taxon>
        <taxon>Actinomycetes</taxon>
        <taxon>Nakamurellales</taxon>
        <taxon>Nakamurellaceae</taxon>
        <taxon>Nakamurella</taxon>
    </lineage>
</organism>
<dbReference type="SMART" id="SM00382">
    <property type="entry name" value="AAA"/>
    <property type="match status" value="1"/>
</dbReference>
<keyword evidence="3" id="KW-0547">Nucleotide-binding</keyword>
<evidence type="ECO:0000256" key="2">
    <source>
        <dbReference type="ARBA" id="ARBA00022448"/>
    </source>
</evidence>
<name>A0A938YI66_9ACTN</name>
<keyword evidence="4 7" id="KW-0067">ATP-binding</keyword>
<dbReference type="Proteomes" id="UP000663792">
    <property type="component" value="Unassembled WGS sequence"/>
</dbReference>
<dbReference type="GO" id="GO:0016887">
    <property type="term" value="F:ATP hydrolysis activity"/>
    <property type="evidence" value="ECO:0007669"/>
    <property type="project" value="InterPro"/>
</dbReference>
<dbReference type="InterPro" id="IPR003593">
    <property type="entry name" value="AAA+_ATPase"/>
</dbReference>
<evidence type="ECO:0000256" key="1">
    <source>
        <dbReference type="ARBA" id="ARBA00004202"/>
    </source>
</evidence>
<dbReference type="InterPro" id="IPR027417">
    <property type="entry name" value="P-loop_NTPase"/>
</dbReference>
<comment type="caution">
    <text evidence="7">The sequence shown here is derived from an EMBL/GenBank/DDBJ whole genome shotgun (WGS) entry which is preliminary data.</text>
</comment>
<dbReference type="InterPro" id="IPR003439">
    <property type="entry name" value="ABC_transporter-like_ATP-bd"/>
</dbReference>
<evidence type="ECO:0000256" key="3">
    <source>
        <dbReference type="ARBA" id="ARBA00022741"/>
    </source>
</evidence>
<dbReference type="EMBL" id="JAERWK010000016">
    <property type="protein sequence ID" value="MBM9468288.1"/>
    <property type="molecule type" value="Genomic_DNA"/>
</dbReference>